<organism evidence="1 2">
    <name type="scientific">Siminovitchia terrae</name>
    <name type="common">Bacillus terrae</name>
    <dbReference type="NCBI Taxonomy" id="1914933"/>
    <lineage>
        <taxon>Bacteria</taxon>
        <taxon>Bacillati</taxon>
        <taxon>Bacillota</taxon>
        <taxon>Bacilli</taxon>
        <taxon>Bacillales</taxon>
        <taxon>Bacillaceae</taxon>
        <taxon>Siminovitchia</taxon>
    </lineage>
</organism>
<dbReference type="RefSeq" id="WP_120116671.1">
    <property type="nucleotide sequence ID" value="NZ_QYTW02000011.1"/>
</dbReference>
<evidence type="ECO:0000313" key="2">
    <source>
        <dbReference type="Proteomes" id="UP000287296"/>
    </source>
</evidence>
<dbReference type="EMBL" id="QYTW02000011">
    <property type="protein sequence ID" value="RST59399.1"/>
    <property type="molecule type" value="Genomic_DNA"/>
</dbReference>
<accession>A0A429X7M9</accession>
<dbReference type="AlphaFoldDB" id="A0A429X7M9"/>
<dbReference type="OrthoDB" id="1730007at2"/>
<sequence>MKDEQNQKLRSITLTSGTIKDFSTTYELLKIRGSVAFQQDIHTNKISTHGHSSFQNDVVADVLKNSGSCVLKNNCDIKEIVNTGNIKIKKGQTTKINSSGKLTVEEIIQSENVDLIGIVQAKEIITKKFQLKLSGESVIERLIADEAYVEKERVTFSLLRKKLFCKYIKAGCLRISYTDAEIVEGDTVVIGKNCNIQKLYYKENYTISPNAKVQHIIRSEK</sequence>
<comment type="caution">
    <text evidence="1">The sequence shown here is derived from an EMBL/GenBank/DDBJ whole genome shotgun (WGS) entry which is preliminary data.</text>
</comment>
<gene>
    <name evidence="1" type="ORF">D5F11_012455</name>
</gene>
<reference evidence="1 2" key="1">
    <citation type="submission" date="2018-12" db="EMBL/GenBank/DDBJ databases">
        <authorList>
            <person name="Sun L."/>
            <person name="Chen Z."/>
        </authorList>
    </citation>
    <scope>NUCLEOTIDE SEQUENCE [LARGE SCALE GENOMIC DNA]</scope>
    <source>
        <strain evidence="1 2">LMG 29736</strain>
    </source>
</reference>
<name>A0A429X7M9_SIMTE</name>
<dbReference type="Proteomes" id="UP000287296">
    <property type="component" value="Unassembled WGS sequence"/>
</dbReference>
<protein>
    <submittedName>
        <fullName evidence="1">Uncharacterized protein</fullName>
    </submittedName>
</protein>
<evidence type="ECO:0000313" key="1">
    <source>
        <dbReference type="EMBL" id="RST59399.1"/>
    </source>
</evidence>
<proteinExistence type="predicted"/>